<organism evidence="2 3">
    <name type="scientific">Emericellopsis cladophorae</name>
    <dbReference type="NCBI Taxonomy" id="2686198"/>
    <lineage>
        <taxon>Eukaryota</taxon>
        <taxon>Fungi</taxon>
        <taxon>Dikarya</taxon>
        <taxon>Ascomycota</taxon>
        <taxon>Pezizomycotina</taxon>
        <taxon>Sordariomycetes</taxon>
        <taxon>Hypocreomycetidae</taxon>
        <taxon>Hypocreales</taxon>
        <taxon>Bionectriaceae</taxon>
        <taxon>Emericellopsis</taxon>
    </lineage>
</organism>
<keyword evidence="1" id="KW-0472">Membrane</keyword>
<comment type="caution">
    <text evidence="2">The sequence shown here is derived from an EMBL/GenBank/DDBJ whole genome shotgun (WGS) entry which is preliminary data.</text>
</comment>
<evidence type="ECO:0000256" key="1">
    <source>
        <dbReference type="SAM" id="Phobius"/>
    </source>
</evidence>
<dbReference type="Proteomes" id="UP001055219">
    <property type="component" value="Unassembled WGS sequence"/>
</dbReference>
<proteinExistence type="predicted"/>
<feature type="transmembrane region" description="Helical" evidence="1">
    <location>
        <begin position="50"/>
        <end position="72"/>
    </location>
</feature>
<keyword evidence="1" id="KW-0812">Transmembrane</keyword>
<protein>
    <submittedName>
        <fullName evidence="2">Uncharacterized protein</fullName>
    </submittedName>
</protein>
<dbReference type="EMBL" id="JAGIXG020000066">
    <property type="protein sequence ID" value="KAI6778530.1"/>
    <property type="molecule type" value="Genomic_DNA"/>
</dbReference>
<keyword evidence="1" id="KW-1133">Transmembrane helix</keyword>
<name>A0A9P9XW46_9HYPO</name>
<sequence>MLPQFKVDFMSKKEKKDGKPRWAKAVIEFREPFYTDVEPEPTSASEFCKAMMIALQFGTVWFLPVLANLLALRRRREQDPGILGRISILFSEVQQFKEIVDDINQDYCVDCTLAFLRSMNETEELVGRLTAIKL</sequence>
<gene>
    <name evidence="2" type="ORF">J7T54_005054</name>
</gene>
<dbReference type="OrthoDB" id="4152607at2759"/>
<reference evidence="2" key="2">
    <citation type="submission" date="2022-07" db="EMBL/GenBank/DDBJ databases">
        <authorList>
            <person name="Goncalves M.F.M."/>
            <person name="Hilario S."/>
            <person name="Van De Peer Y."/>
            <person name="Esteves A.C."/>
            <person name="Alves A."/>
        </authorList>
    </citation>
    <scope>NUCLEOTIDE SEQUENCE</scope>
    <source>
        <strain evidence="2">MUM 19.33</strain>
    </source>
</reference>
<reference evidence="2" key="1">
    <citation type="journal article" date="2021" name="J Fungi (Basel)">
        <title>Genomic and Metabolomic Analyses of the Marine Fungus Emericellopsis cladophorae: Insights into Saltwater Adaptability Mechanisms and Its Biosynthetic Potential.</title>
        <authorList>
            <person name="Goncalves M.F.M."/>
            <person name="Hilario S."/>
            <person name="Van de Peer Y."/>
            <person name="Esteves A.C."/>
            <person name="Alves A."/>
        </authorList>
    </citation>
    <scope>NUCLEOTIDE SEQUENCE</scope>
    <source>
        <strain evidence="2">MUM 19.33</strain>
    </source>
</reference>
<dbReference type="RefSeq" id="XP_051359386.1">
    <property type="nucleotide sequence ID" value="XM_051509653.1"/>
</dbReference>
<keyword evidence="3" id="KW-1185">Reference proteome</keyword>
<dbReference type="GeneID" id="75831540"/>
<dbReference type="AlphaFoldDB" id="A0A9P9XW46"/>
<evidence type="ECO:0000313" key="2">
    <source>
        <dbReference type="EMBL" id="KAI6778530.1"/>
    </source>
</evidence>
<accession>A0A9P9XW46</accession>
<evidence type="ECO:0000313" key="3">
    <source>
        <dbReference type="Proteomes" id="UP001055219"/>
    </source>
</evidence>